<gene>
    <name evidence="2" type="ORF">PGT21_050316</name>
</gene>
<feature type="domain" description="Tc1-like transposase DDE" evidence="1">
    <location>
        <begin position="151"/>
        <end position="287"/>
    </location>
</feature>
<evidence type="ECO:0000313" key="3">
    <source>
        <dbReference type="Proteomes" id="UP000324748"/>
    </source>
</evidence>
<sequence>MPFVNYRAAYKFLVVKAVLDGQSLDDFNIQNNTTVSDDSLRRWTNLYEKTRSVVCNPATYATSGRPFSLSDEERRFLLALVTADPTIYLEEIQQSLLVNLNIHVSRQTISNELHNRLRMSRKTMQKVHPRQDICKRGAYVGFIAHHSPQSLVFTDECGICSDGVRRTMGWAPVGERTSRMPVERARHRFNVIPAVALDGLVTALVQEDNMCRDGYEFYLEHILLPMMNPFPGPRSVLVLDNASFHHNGRIPDLVEARGCRVVYLPPYSPDMNPIEKGFSVLKASLRRYGHLDGSVDDGEIIESHVRYVFTASLMRKLFRGCGYIE</sequence>
<dbReference type="PANTHER" id="PTHR46564">
    <property type="entry name" value="TRANSPOSASE"/>
    <property type="match status" value="1"/>
</dbReference>
<dbReference type="NCBIfam" id="NF033545">
    <property type="entry name" value="transpos_IS630"/>
    <property type="match status" value="1"/>
</dbReference>
<accession>A0A5B0M6J7</accession>
<name>A0A5B0M6J7_PUCGR</name>
<dbReference type="Proteomes" id="UP000324748">
    <property type="component" value="Unassembled WGS sequence"/>
</dbReference>
<evidence type="ECO:0000259" key="1">
    <source>
        <dbReference type="Pfam" id="PF13358"/>
    </source>
</evidence>
<dbReference type="Pfam" id="PF13358">
    <property type="entry name" value="DDE_3"/>
    <property type="match status" value="1"/>
</dbReference>
<proteinExistence type="predicted"/>
<dbReference type="InterPro" id="IPR038717">
    <property type="entry name" value="Tc1-like_DDE_dom"/>
</dbReference>
<dbReference type="SUPFAM" id="SSF46689">
    <property type="entry name" value="Homeodomain-like"/>
    <property type="match status" value="1"/>
</dbReference>
<reference evidence="2 3" key="1">
    <citation type="submission" date="2019-05" db="EMBL/GenBank/DDBJ databases">
        <title>Emergence of the Ug99 lineage of the wheat stem rust pathogen through somatic hybridization.</title>
        <authorList>
            <person name="Li F."/>
            <person name="Upadhyaya N.M."/>
            <person name="Sperschneider J."/>
            <person name="Matny O."/>
            <person name="Nguyen-Phuc H."/>
            <person name="Mago R."/>
            <person name="Raley C."/>
            <person name="Miller M.E."/>
            <person name="Silverstein K.A.T."/>
            <person name="Henningsen E."/>
            <person name="Hirsch C.D."/>
            <person name="Visser B."/>
            <person name="Pretorius Z.A."/>
            <person name="Steffenson B.J."/>
            <person name="Schwessinger B."/>
            <person name="Dodds P.N."/>
            <person name="Figueroa M."/>
        </authorList>
    </citation>
    <scope>NUCLEOTIDE SEQUENCE [LARGE SCALE GENOMIC DNA]</scope>
    <source>
        <strain evidence="2">21-0</strain>
    </source>
</reference>
<keyword evidence="3" id="KW-1185">Reference proteome</keyword>
<evidence type="ECO:0000313" key="2">
    <source>
        <dbReference type="EMBL" id="KAA1071658.1"/>
    </source>
</evidence>
<dbReference type="InterPro" id="IPR047655">
    <property type="entry name" value="Transpos_IS630-like"/>
</dbReference>
<dbReference type="AlphaFoldDB" id="A0A5B0M6J7"/>
<dbReference type="InterPro" id="IPR009057">
    <property type="entry name" value="Homeodomain-like_sf"/>
</dbReference>
<organism evidence="2 3">
    <name type="scientific">Puccinia graminis f. sp. tritici</name>
    <dbReference type="NCBI Taxonomy" id="56615"/>
    <lineage>
        <taxon>Eukaryota</taxon>
        <taxon>Fungi</taxon>
        <taxon>Dikarya</taxon>
        <taxon>Basidiomycota</taxon>
        <taxon>Pucciniomycotina</taxon>
        <taxon>Pucciniomycetes</taxon>
        <taxon>Pucciniales</taxon>
        <taxon>Pucciniaceae</taxon>
        <taxon>Puccinia</taxon>
    </lineage>
</organism>
<protein>
    <recommendedName>
        <fullName evidence="1">Tc1-like transposase DDE domain-containing protein</fullName>
    </recommendedName>
</protein>
<dbReference type="PANTHER" id="PTHR46564:SF1">
    <property type="entry name" value="TRANSPOSASE"/>
    <property type="match status" value="1"/>
</dbReference>
<dbReference type="EMBL" id="VSWC01000170">
    <property type="protein sequence ID" value="KAA1071658.1"/>
    <property type="molecule type" value="Genomic_DNA"/>
</dbReference>
<dbReference type="Gene3D" id="3.30.420.10">
    <property type="entry name" value="Ribonuclease H-like superfamily/Ribonuclease H"/>
    <property type="match status" value="1"/>
</dbReference>
<dbReference type="OrthoDB" id="2506496at2759"/>
<dbReference type="InterPro" id="IPR036397">
    <property type="entry name" value="RNaseH_sf"/>
</dbReference>
<comment type="caution">
    <text evidence="2">The sequence shown here is derived from an EMBL/GenBank/DDBJ whole genome shotgun (WGS) entry which is preliminary data.</text>
</comment>
<dbReference type="GO" id="GO:0003676">
    <property type="term" value="F:nucleic acid binding"/>
    <property type="evidence" value="ECO:0007669"/>
    <property type="project" value="InterPro"/>
</dbReference>